<dbReference type="KEGG" id="sscu:CEP64_01775"/>
<organism evidence="6 8">
    <name type="scientific">Mammaliicoccus sciuri</name>
    <name type="common">Staphylococcus sciuri</name>
    <dbReference type="NCBI Taxonomy" id="1296"/>
    <lineage>
        <taxon>Bacteria</taxon>
        <taxon>Bacillati</taxon>
        <taxon>Bacillota</taxon>
        <taxon>Bacilli</taxon>
        <taxon>Bacillales</taxon>
        <taxon>Staphylococcaceae</taxon>
        <taxon>Mammaliicoccus</taxon>
    </lineage>
</organism>
<dbReference type="Proteomes" id="UP000197058">
    <property type="component" value="Chromosome"/>
</dbReference>
<evidence type="ECO:0000313" key="8">
    <source>
        <dbReference type="Proteomes" id="UP000274792"/>
    </source>
</evidence>
<evidence type="ECO:0000313" key="5">
    <source>
        <dbReference type="EMBL" id="QRN91774.1"/>
    </source>
</evidence>
<dbReference type="EMBL" id="CP069389">
    <property type="protein sequence ID" value="QRN91774.1"/>
    <property type="molecule type" value="Genomic_DNA"/>
</dbReference>
<feature type="transmembrane region" description="Helical" evidence="1">
    <location>
        <begin position="35"/>
        <end position="54"/>
    </location>
</feature>
<reference evidence="2" key="2">
    <citation type="submission" date="2017-12" db="EMBL/GenBank/DDBJ databases">
        <title>FDA dAtabase for Regulatory Grade micrObial Sequences (FDA-ARGOS): Supporting development and validation of Infectious Disease Dx tests.</title>
        <authorList>
            <person name="Campos J."/>
            <person name="Goldberg B."/>
            <person name="Tallon L."/>
            <person name="Sadzewicz L."/>
            <person name="Sengamalay N."/>
            <person name="Ott S."/>
            <person name="Godinez A."/>
            <person name="Nagaraj S."/>
            <person name="Vavikolanu K."/>
            <person name="Vyas G."/>
            <person name="Nadendla S."/>
            <person name="Aluvathingal J."/>
            <person name="Geyer C."/>
            <person name="Nandy P."/>
            <person name="Hobson J."/>
            <person name="Sichtig H."/>
        </authorList>
    </citation>
    <scope>NUCLEOTIDE SEQUENCE</scope>
    <source>
        <strain evidence="2">FDAARGOS_285</strain>
    </source>
</reference>
<reference evidence="3" key="5">
    <citation type="submission" date="2022-07" db="EMBL/GenBank/DDBJ databases">
        <title>Bacterial species isolated from the porcine tonsil microbiota.</title>
        <authorList>
            <person name="Oliveira I.M.F."/>
        </authorList>
    </citation>
    <scope>NUCLEOTIDE SEQUENCE</scope>
    <source>
        <strain evidence="3">8QC2O2</strain>
    </source>
</reference>
<sequence>MNKRYQKVLVLYLISTFVPYALFSRKNDSTLTKTWLPSSLVGYGIFAYGLKVLTKMKKAA</sequence>
<reference evidence="6 8" key="3">
    <citation type="submission" date="2018-10" db="EMBL/GenBank/DDBJ databases">
        <title>A collection Staphylococci species genome sequencing.</title>
        <authorList>
            <person name="Cole K."/>
        </authorList>
    </citation>
    <scope>NUCLEOTIDE SEQUENCE [LARGE SCALE GENOMIC DNA]</scope>
    <source>
        <strain evidence="6">CCUG 37923</strain>
        <strain evidence="8">NCTC 12218</strain>
    </source>
</reference>
<dbReference type="EMBL" id="JANILD010000006">
    <property type="protein sequence ID" value="MCQ9304378.1"/>
    <property type="molecule type" value="Genomic_DNA"/>
</dbReference>
<dbReference type="EMBL" id="JAPNQM010000002">
    <property type="protein sequence ID" value="MDL0116816.1"/>
    <property type="molecule type" value="Genomic_DNA"/>
</dbReference>
<dbReference type="eggNOG" id="ENOG50305BM">
    <property type="taxonomic scope" value="Bacteria"/>
</dbReference>
<keyword evidence="1" id="KW-0812">Transmembrane</keyword>
<gene>
    <name evidence="6" type="ORF">CD117_11650</name>
    <name evidence="2" type="ORF">CEP64_01775</name>
    <name evidence="5" type="ORF">JRU67_02890</name>
    <name evidence="3" type="ORF">NQ032_12295</name>
    <name evidence="4" type="ORF">OWO77_07490</name>
</gene>
<reference evidence="7" key="1">
    <citation type="submission" date="2017-06" db="EMBL/GenBank/DDBJ databases">
        <title>FDA dAtabase for Regulatory Grade micrObial Sequences (FDA-ARGOS): Supporting development and validation of Infectious Disease Dx tests.</title>
        <authorList>
            <person name="Goldberg B."/>
            <person name="Campos J."/>
            <person name="Tallon L."/>
            <person name="Sadzewicz L."/>
            <person name="Sengamalay N."/>
            <person name="Ott S."/>
            <person name="Godinez A."/>
            <person name="Nagaraj S."/>
            <person name="Vavikolanu K."/>
            <person name="Nadendla S."/>
            <person name="George J."/>
            <person name="Geyer C."/>
            <person name="Sichtig H."/>
        </authorList>
    </citation>
    <scope>NUCLEOTIDE SEQUENCE [LARGE SCALE GENOMIC DNA]</scope>
    <source>
        <strain evidence="7">FDAARGOS_285</strain>
    </source>
</reference>
<dbReference type="EMBL" id="CP022046">
    <property type="protein sequence ID" value="ASE33370.1"/>
    <property type="molecule type" value="Genomic_DNA"/>
</dbReference>
<evidence type="ECO:0000313" key="9">
    <source>
        <dbReference type="Proteomes" id="UP001176210"/>
    </source>
</evidence>
<evidence type="ECO:0000313" key="2">
    <source>
        <dbReference type="EMBL" id="ASE33370.1"/>
    </source>
</evidence>
<reference evidence="5" key="4">
    <citation type="submission" date="2021-02" db="EMBL/GenBank/DDBJ databases">
        <title>cfr and optrA-positive Staphylococcus spp.</title>
        <authorList>
            <person name="Chen L."/>
        </authorList>
    </citation>
    <scope>NUCLEOTIDE SEQUENCE</scope>
    <source>
        <strain evidence="5">GDQ20D70P</strain>
    </source>
</reference>
<dbReference type="Proteomes" id="UP000640299">
    <property type="component" value="Chromosome"/>
</dbReference>
<dbReference type="AlphaFoldDB" id="A0A1X0TTD7"/>
<dbReference type="GeneID" id="48591987"/>
<evidence type="ECO:0000256" key="1">
    <source>
        <dbReference type="SAM" id="Phobius"/>
    </source>
</evidence>
<dbReference type="EMBL" id="RXWV01000064">
    <property type="protein sequence ID" value="RTX71516.1"/>
    <property type="molecule type" value="Genomic_DNA"/>
</dbReference>
<dbReference type="Proteomes" id="UP000274792">
    <property type="component" value="Unassembled WGS sequence"/>
</dbReference>
<dbReference type="Proteomes" id="UP001176210">
    <property type="component" value="Unassembled WGS sequence"/>
</dbReference>
<accession>A0A1X0TTD7</accession>
<evidence type="ECO:0000313" key="6">
    <source>
        <dbReference type="EMBL" id="RTX71516.1"/>
    </source>
</evidence>
<protein>
    <submittedName>
        <fullName evidence="6">Uncharacterized protein</fullName>
    </submittedName>
</protein>
<dbReference type="Proteomes" id="UP001204068">
    <property type="component" value="Unassembled WGS sequence"/>
</dbReference>
<accession>A0A657XGM1</accession>
<evidence type="ECO:0000313" key="3">
    <source>
        <dbReference type="EMBL" id="MCQ9304378.1"/>
    </source>
</evidence>
<reference evidence="4" key="6">
    <citation type="submission" date="2022-09" db="EMBL/GenBank/DDBJ databases">
        <authorList>
            <person name="De Moura G.S."/>
            <person name="Carvalho E."/>
            <person name="Ramos Sanchez E.M."/>
            <person name="Sellera F.P."/>
            <person name="Marques M.F.S."/>
            <person name="Heinemann M.B."/>
            <person name="De Vliegher S."/>
            <person name="Souza F.N."/>
            <person name="Mota R.A."/>
        </authorList>
    </citation>
    <scope>NUCLEOTIDE SEQUENCE</scope>
    <source>
        <strain evidence="4">BR656</strain>
    </source>
</reference>
<name>A0A1X0TTD7_MAMSC</name>
<keyword evidence="1" id="KW-1133">Transmembrane helix</keyword>
<dbReference type="RefSeq" id="WP_025906889.1">
    <property type="nucleotide sequence ID" value="NZ_CAJVGN010000001.1"/>
</dbReference>
<evidence type="ECO:0000313" key="7">
    <source>
        <dbReference type="Proteomes" id="UP000197058"/>
    </source>
</evidence>
<feature type="transmembrane region" description="Helical" evidence="1">
    <location>
        <begin position="7"/>
        <end position="23"/>
    </location>
</feature>
<reference evidence="4" key="7">
    <citation type="journal article" date="2023" name="Vet. Microbiol.">
        <title>Emergence of livestock-associated Mammaliicoccus sciuri ST71 co-harbouring mecA and mecC genes in Brazil.</title>
        <authorList>
            <person name="de Moura G.S."/>
            <person name="de Carvalho E."/>
            <person name="Ramos Sanchez E.M."/>
            <person name="Sellera F.P."/>
            <person name="Marques M.F.S."/>
            <person name="Heinemann M.B."/>
            <person name="De Vliegher S."/>
            <person name="Souza F.N."/>
            <person name="Mota R.A."/>
        </authorList>
    </citation>
    <scope>NUCLEOTIDE SEQUENCE</scope>
    <source>
        <strain evidence="4">BR656</strain>
    </source>
</reference>
<keyword evidence="1" id="KW-0472">Membrane</keyword>
<evidence type="ECO:0000313" key="4">
    <source>
        <dbReference type="EMBL" id="MDL0116816.1"/>
    </source>
</evidence>
<proteinExistence type="predicted"/>
<keyword evidence="9" id="KW-1185">Reference proteome</keyword>